<feature type="transmembrane region" description="Helical" evidence="1">
    <location>
        <begin position="91"/>
        <end position="109"/>
    </location>
</feature>
<accession>A0A9X2JGP0</accession>
<evidence type="ECO:0000313" key="3">
    <source>
        <dbReference type="Proteomes" id="UP001155241"/>
    </source>
</evidence>
<proteinExistence type="predicted"/>
<keyword evidence="1" id="KW-0472">Membrane</keyword>
<dbReference type="EMBL" id="JAMXLR010000036">
    <property type="protein sequence ID" value="MCO6044607.1"/>
    <property type="molecule type" value="Genomic_DNA"/>
</dbReference>
<feature type="transmembrane region" description="Helical" evidence="1">
    <location>
        <begin position="66"/>
        <end position="85"/>
    </location>
</feature>
<comment type="caution">
    <text evidence="2">The sequence shown here is derived from an EMBL/GenBank/DDBJ whole genome shotgun (WGS) entry which is preliminary data.</text>
</comment>
<dbReference type="RefSeq" id="WP_252852717.1">
    <property type="nucleotide sequence ID" value="NZ_JAMXLR010000036.1"/>
</dbReference>
<name>A0A9X2JGP0_9BACT</name>
<organism evidence="2 3">
    <name type="scientific">Aeoliella straminimaris</name>
    <dbReference type="NCBI Taxonomy" id="2954799"/>
    <lineage>
        <taxon>Bacteria</taxon>
        <taxon>Pseudomonadati</taxon>
        <taxon>Planctomycetota</taxon>
        <taxon>Planctomycetia</taxon>
        <taxon>Pirellulales</taxon>
        <taxon>Lacipirellulaceae</taxon>
        <taxon>Aeoliella</taxon>
    </lineage>
</organism>
<reference evidence="2" key="1">
    <citation type="submission" date="2022-06" db="EMBL/GenBank/DDBJ databases">
        <title>Aeoliella straminimaris, a novel planctomycete from sediments.</title>
        <authorList>
            <person name="Vitorino I.R."/>
            <person name="Lage O.M."/>
        </authorList>
    </citation>
    <scope>NUCLEOTIDE SEQUENCE</scope>
    <source>
        <strain evidence="2">ICT_H6.2</strain>
    </source>
</reference>
<dbReference type="Proteomes" id="UP001155241">
    <property type="component" value="Unassembled WGS sequence"/>
</dbReference>
<sequence length="116" mass="12686">MLWSLRAATAIAFAAGFVSRMVRPMIEGPVHYEALAELAFLLMLLAALLVLCWRSPLRNADKLAQLGNLACWGGSWLGWSVANLAPWGDMTGLKLGWGLGCAAAIWIAFRFRRQPA</sequence>
<keyword evidence="1" id="KW-1133">Transmembrane helix</keyword>
<protein>
    <submittedName>
        <fullName evidence="2">Uncharacterized protein</fullName>
    </submittedName>
</protein>
<keyword evidence="1" id="KW-0812">Transmembrane</keyword>
<dbReference type="AlphaFoldDB" id="A0A9X2JGP0"/>
<evidence type="ECO:0000256" key="1">
    <source>
        <dbReference type="SAM" id="Phobius"/>
    </source>
</evidence>
<evidence type="ECO:0000313" key="2">
    <source>
        <dbReference type="EMBL" id="MCO6044607.1"/>
    </source>
</evidence>
<keyword evidence="3" id="KW-1185">Reference proteome</keyword>
<feature type="transmembrane region" description="Helical" evidence="1">
    <location>
        <begin position="34"/>
        <end position="54"/>
    </location>
</feature>
<gene>
    <name evidence="2" type="ORF">NG895_11880</name>
</gene>